<protein>
    <submittedName>
        <fullName evidence="2">SPINZ protein</fullName>
    </submittedName>
</protein>
<dbReference type="Gene3D" id="2.80.10.70">
    <property type="entry name" value="Spindlin/Ssty"/>
    <property type="match status" value="1"/>
</dbReference>
<reference evidence="2" key="1">
    <citation type="journal article" date="2021" name="Cell">
        <title>Tracing the genetic footprints of vertebrate landing in non-teleost ray-finned fishes.</title>
        <authorList>
            <person name="Bi X."/>
            <person name="Wang K."/>
            <person name="Yang L."/>
            <person name="Pan H."/>
            <person name="Jiang H."/>
            <person name="Wei Q."/>
            <person name="Fang M."/>
            <person name="Yu H."/>
            <person name="Zhu C."/>
            <person name="Cai Y."/>
            <person name="He Y."/>
            <person name="Gan X."/>
            <person name="Zeng H."/>
            <person name="Yu D."/>
            <person name="Zhu Y."/>
            <person name="Jiang H."/>
            <person name="Qiu Q."/>
            <person name="Yang H."/>
            <person name="Zhang Y.E."/>
            <person name="Wang W."/>
            <person name="Zhu M."/>
            <person name="He S."/>
            <person name="Zhang G."/>
        </authorList>
    </citation>
    <scope>NUCLEOTIDE SEQUENCE</scope>
    <source>
        <strain evidence="2">Allg_001</strain>
    </source>
</reference>
<gene>
    <name evidence="2" type="primary">Spinz_2</name>
    <name evidence="2" type="ORF">GTO95_0005499</name>
</gene>
<dbReference type="InterPro" id="IPR042567">
    <property type="entry name" value="SPIN/Ssty_sf"/>
</dbReference>
<feature type="non-terminal residue" evidence="2">
    <location>
        <position position="150"/>
    </location>
</feature>
<evidence type="ECO:0000313" key="3">
    <source>
        <dbReference type="Proteomes" id="UP000736164"/>
    </source>
</evidence>
<accession>A0A8J7TAJ7</accession>
<feature type="domain" description="Agenet-like" evidence="1">
    <location>
        <begin position="94"/>
        <end position="131"/>
    </location>
</feature>
<comment type="caution">
    <text evidence="2">The sequence shown here is derived from an EMBL/GenBank/DDBJ whole genome shotgun (WGS) entry which is preliminary data.</text>
</comment>
<dbReference type="Proteomes" id="UP000736164">
    <property type="component" value="Unassembled WGS sequence"/>
</dbReference>
<dbReference type="AlphaFoldDB" id="A0A8J7TAJ7"/>
<organism evidence="2 3">
    <name type="scientific">Atractosteus spatula</name>
    <name type="common">Alligator gar</name>
    <name type="synonym">Lepisosteus spatula</name>
    <dbReference type="NCBI Taxonomy" id="7917"/>
    <lineage>
        <taxon>Eukaryota</taxon>
        <taxon>Metazoa</taxon>
        <taxon>Chordata</taxon>
        <taxon>Craniata</taxon>
        <taxon>Vertebrata</taxon>
        <taxon>Euteleostomi</taxon>
        <taxon>Actinopterygii</taxon>
        <taxon>Neopterygii</taxon>
        <taxon>Holostei</taxon>
        <taxon>Semionotiformes</taxon>
        <taxon>Lepisosteidae</taxon>
        <taxon>Atractosteus</taxon>
    </lineage>
</organism>
<evidence type="ECO:0000313" key="2">
    <source>
        <dbReference type="EMBL" id="MBN3316158.1"/>
    </source>
</evidence>
<dbReference type="Pfam" id="PF05641">
    <property type="entry name" value="Agenet"/>
    <property type="match status" value="1"/>
</dbReference>
<feature type="non-terminal residue" evidence="2">
    <location>
        <position position="1"/>
    </location>
</feature>
<name>A0A8J7TAJ7_ATRSP</name>
<sequence length="150" mass="17822">MERLRIPMLIKPEHLLGKRVRHAFDEKGRKVWYKGTVAEMRLDGQEYIFKIKYDGFRKMWWFALWKDYMDSYLELLPVSAEDFVGKKVEHMFVSSEDGSECWWPGRVVNVNRTGDLFVVDYVEEGDDEVSGLIEYPLLDDYMNNEVRIVA</sequence>
<keyword evidence="3" id="KW-1185">Reference proteome</keyword>
<dbReference type="EMBL" id="JAAWVO010027554">
    <property type="protein sequence ID" value="MBN3316158.1"/>
    <property type="molecule type" value="Genomic_DNA"/>
</dbReference>
<evidence type="ECO:0000259" key="1">
    <source>
        <dbReference type="Pfam" id="PF05641"/>
    </source>
</evidence>
<proteinExistence type="predicted"/>
<dbReference type="InterPro" id="IPR008395">
    <property type="entry name" value="Agenet-like_dom"/>
</dbReference>